<evidence type="ECO:0000256" key="5">
    <source>
        <dbReference type="ARBA" id="ARBA00022605"/>
    </source>
</evidence>
<dbReference type="Pfam" id="PF02776">
    <property type="entry name" value="TPP_enzyme_N"/>
    <property type="match status" value="1"/>
</dbReference>
<name>A0ABX1HYU6_9VIBR</name>
<dbReference type="Proteomes" id="UP000778757">
    <property type="component" value="Unassembled WGS sequence"/>
</dbReference>
<evidence type="ECO:0000259" key="13">
    <source>
        <dbReference type="Pfam" id="PF02775"/>
    </source>
</evidence>
<evidence type="ECO:0000313" key="15">
    <source>
        <dbReference type="EMBL" id="NKJ68995.1"/>
    </source>
</evidence>
<keyword evidence="7 11" id="KW-0479">Metal-binding</keyword>
<evidence type="ECO:0000256" key="8">
    <source>
        <dbReference type="ARBA" id="ARBA00022842"/>
    </source>
</evidence>
<feature type="domain" description="Thiamine pyrophosphate enzyme TPP-binding" evidence="13">
    <location>
        <begin position="396"/>
        <end position="545"/>
    </location>
</feature>
<dbReference type="EC" id="2.2.1.6" evidence="4 11"/>
<evidence type="ECO:0000256" key="11">
    <source>
        <dbReference type="RuleBase" id="RU003591"/>
    </source>
</evidence>
<feature type="domain" description="Thiamine pyrophosphate enzyme central" evidence="12">
    <location>
        <begin position="198"/>
        <end position="331"/>
    </location>
</feature>
<keyword evidence="8 11" id="KW-0460">Magnesium</keyword>
<dbReference type="CDD" id="cd02015">
    <property type="entry name" value="TPP_AHAS"/>
    <property type="match status" value="1"/>
</dbReference>
<dbReference type="CDD" id="cd07035">
    <property type="entry name" value="TPP_PYR_POX_like"/>
    <property type="match status" value="1"/>
</dbReference>
<evidence type="ECO:0000313" key="16">
    <source>
        <dbReference type="Proteomes" id="UP000778757"/>
    </source>
</evidence>
<reference evidence="15 16" key="1">
    <citation type="journal article" date="2019" name="Curr. Microbiol.">
        <title>Vibrio chemaguriensis sp. nov., from Sundarbans, Bay of Bengal.</title>
        <authorList>
            <person name="Ghosh A."/>
            <person name="Bhadury P."/>
        </authorList>
    </citation>
    <scope>NUCLEOTIDE SEQUENCE [LARGE SCALE GENOMIC DNA]</scope>
    <source>
        <strain evidence="15 16">Iso1</strain>
    </source>
</reference>
<keyword evidence="10 11" id="KW-0100">Branched-chain amino acid biosynthesis</keyword>
<comment type="catalytic activity">
    <reaction evidence="11">
        <text>2 pyruvate + H(+) = (2S)-2-acetolactate + CO2</text>
        <dbReference type="Rhea" id="RHEA:25249"/>
        <dbReference type="ChEBI" id="CHEBI:15361"/>
        <dbReference type="ChEBI" id="CHEBI:15378"/>
        <dbReference type="ChEBI" id="CHEBI:16526"/>
        <dbReference type="ChEBI" id="CHEBI:58476"/>
        <dbReference type="EC" id="2.2.1.6"/>
    </reaction>
</comment>
<dbReference type="Gene3D" id="3.40.50.970">
    <property type="match status" value="2"/>
</dbReference>
<comment type="caution">
    <text evidence="15">The sequence shown here is derived from an EMBL/GenBank/DDBJ whole genome shotgun (WGS) entry which is preliminary data.</text>
</comment>
<dbReference type="SUPFAM" id="SSF52467">
    <property type="entry name" value="DHS-like NAD/FAD-binding domain"/>
    <property type="match status" value="1"/>
</dbReference>
<dbReference type="InterPro" id="IPR029035">
    <property type="entry name" value="DHS-like_NAD/FAD-binding_dom"/>
</dbReference>
<evidence type="ECO:0000256" key="7">
    <source>
        <dbReference type="ARBA" id="ARBA00022723"/>
    </source>
</evidence>
<dbReference type="InterPro" id="IPR045229">
    <property type="entry name" value="TPP_enz"/>
</dbReference>
<comment type="pathway">
    <text evidence="1 11">Amino-acid biosynthesis; L-isoleucine biosynthesis; L-isoleucine from 2-oxobutanoate: step 1/4.</text>
</comment>
<evidence type="ECO:0000256" key="2">
    <source>
        <dbReference type="ARBA" id="ARBA00005025"/>
    </source>
</evidence>
<gene>
    <name evidence="15" type="ORF">EX191_14645</name>
</gene>
<evidence type="ECO:0000256" key="9">
    <source>
        <dbReference type="ARBA" id="ARBA00023052"/>
    </source>
</evidence>
<dbReference type="PANTHER" id="PTHR18968:SF13">
    <property type="entry name" value="ACETOLACTATE SYNTHASE CATALYTIC SUBUNIT, MITOCHONDRIAL"/>
    <property type="match status" value="1"/>
</dbReference>
<comment type="cofactor">
    <cofactor evidence="11">
        <name>Mg(2+)</name>
        <dbReference type="ChEBI" id="CHEBI:18420"/>
    </cofactor>
    <text evidence="11">Binds 1 Mg(2+) ion per subunit.</text>
</comment>
<organism evidence="15 16">
    <name type="scientific">Vibrio chemaguriensis</name>
    <dbReference type="NCBI Taxonomy" id="2527672"/>
    <lineage>
        <taxon>Bacteria</taxon>
        <taxon>Pseudomonadati</taxon>
        <taxon>Pseudomonadota</taxon>
        <taxon>Gammaproteobacteria</taxon>
        <taxon>Vibrionales</taxon>
        <taxon>Vibrionaceae</taxon>
        <taxon>Vibrio</taxon>
    </lineage>
</organism>
<dbReference type="Pfam" id="PF00205">
    <property type="entry name" value="TPP_enzyme_M"/>
    <property type="match status" value="1"/>
</dbReference>
<evidence type="ECO:0000256" key="4">
    <source>
        <dbReference type="ARBA" id="ARBA00013145"/>
    </source>
</evidence>
<comment type="pathway">
    <text evidence="2 11">Amino-acid biosynthesis; L-valine biosynthesis; L-valine from pyruvate: step 1/4.</text>
</comment>
<dbReference type="PROSITE" id="PS00187">
    <property type="entry name" value="TPP_ENZYMES"/>
    <property type="match status" value="1"/>
</dbReference>
<dbReference type="EMBL" id="SHOE01000014">
    <property type="protein sequence ID" value="NKJ68995.1"/>
    <property type="molecule type" value="Genomic_DNA"/>
</dbReference>
<proteinExistence type="inferred from homology"/>
<comment type="cofactor">
    <cofactor evidence="11">
        <name>thiamine diphosphate</name>
        <dbReference type="ChEBI" id="CHEBI:58937"/>
    </cofactor>
    <text evidence="11">Binds 1 thiamine pyrophosphate per subunit.</text>
</comment>
<keyword evidence="16" id="KW-1185">Reference proteome</keyword>
<dbReference type="InterPro" id="IPR029061">
    <property type="entry name" value="THDP-binding"/>
</dbReference>
<dbReference type="NCBIfam" id="NF005058">
    <property type="entry name" value="PRK06466.1"/>
    <property type="match status" value="1"/>
</dbReference>
<dbReference type="InterPro" id="IPR000399">
    <property type="entry name" value="TPP-bd_CS"/>
</dbReference>
<evidence type="ECO:0000256" key="6">
    <source>
        <dbReference type="ARBA" id="ARBA00022679"/>
    </source>
</evidence>
<protein>
    <recommendedName>
        <fullName evidence="4 11">Acetolactate synthase</fullName>
        <ecNumber evidence="4 11">2.2.1.6</ecNumber>
    </recommendedName>
</protein>
<dbReference type="NCBIfam" id="TIGR00118">
    <property type="entry name" value="acolac_lg"/>
    <property type="match status" value="1"/>
</dbReference>
<dbReference type="SUPFAM" id="SSF52518">
    <property type="entry name" value="Thiamin diphosphate-binding fold (THDP-binding)"/>
    <property type="match status" value="2"/>
</dbReference>
<dbReference type="InterPro" id="IPR012846">
    <property type="entry name" value="Acetolactate_synth_lsu"/>
</dbReference>
<accession>A0ABX1HYU6</accession>
<keyword evidence="9 11" id="KW-0786">Thiamine pyrophosphate</keyword>
<dbReference type="NCBIfam" id="NF006525">
    <property type="entry name" value="PRK08979.1"/>
    <property type="match status" value="1"/>
</dbReference>
<dbReference type="InterPro" id="IPR012000">
    <property type="entry name" value="Thiamin_PyroP_enz_cen_dom"/>
</dbReference>
<evidence type="ECO:0000259" key="14">
    <source>
        <dbReference type="Pfam" id="PF02776"/>
    </source>
</evidence>
<dbReference type="InterPro" id="IPR039368">
    <property type="entry name" value="AHAS_TPP"/>
</dbReference>
<dbReference type="PANTHER" id="PTHR18968">
    <property type="entry name" value="THIAMINE PYROPHOSPHATE ENZYMES"/>
    <property type="match status" value="1"/>
</dbReference>
<dbReference type="InterPro" id="IPR012001">
    <property type="entry name" value="Thiamin_PyroP_enz_TPP-bd_dom"/>
</dbReference>
<sequence>MTAMLSGAEMVVQSLIEEHVEQIFGYPGGSVLDIYDALHAKTDQIKHVLVRHEQAATHMADGYARATGKPGVVLVCSGPGATNTITGIATAYMDSIPMIVISGNVPNSLIGNDAFQECDIVGVSRPVVKHSFLVKKAEDIPETIKKAFYIATTGRPGPVVIDLPKDVMNPQIKLPYQYPETLSMRSYKPTTSGHKGQIKKALKSLLEAKKPVLYIGGGAVISGAHEHILELSDKLNLPVVSTLMGLGAFPGTHKNSLGMLGMHGTYEANMAMHEADLIFGIGVRFDDRTTNNLEKYCPNAKVMHIDIDPSSISKNVKVDLPIVGSAEKVLTTMLGLLAEQEGGNDEDAVTAWWDDIQVWRDRNCLAYEKSPERIKPQQVIETLHKLTNGDAYVASDVGQHQMFAALYYPFNKPRRWINSGGLGTMGFGLPAGMGVKFAMPQEEVVVVTGDGSIQMNIQELSTAMQYDIPVKIINLNNRFLGMVKQWQDIIYQGRHSNSYMSSVPDFAAIAEAYGHVGIRIETPDQLEEGLQKALDMKDRLVFVDINVDETEHVYPMQIKGEGMDKMWLSKTERT</sequence>
<keyword evidence="5 11" id="KW-0028">Amino-acid biosynthesis</keyword>
<comment type="similarity">
    <text evidence="3 11">Belongs to the TPP enzyme family.</text>
</comment>
<evidence type="ECO:0000256" key="10">
    <source>
        <dbReference type="ARBA" id="ARBA00023304"/>
    </source>
</evidence>
<evidence type="ECO:0000256" key="1">
    <source>
        <dbReference type="ARBA" id="ARBA00004974"/>
    </source>
</evidence>
<evidence type="ECO:0000256" key="3">
    <source>
        <dbReference type="ARBA" id="ARBA00007812"/>
    </source>
</evidence>
<dbReference type="Pfam" id="PF02775">
    <property type="entry name" value="TPP_enzyme_C"/>
    <property type="match status" value="1"/>
</dbReference>
<evidence type="ECO:0000259" key="12">
    <source>
        <dbReference type="Pfam" id="PF00205"/>
    </source>
</evidence>
<dbReference type="InterPro" id="IPR011766">
    <property type="entry name" value="TPP_enzyme_TPP-bd"/>
</dbReference>
<dbReference type="Gene3D" id="3.40.50.1220">
    <property type="entry name" value="TPP-binding domain"/>
    <property type="match status" value="1"/>
</dbReference>
<keyword evidence="6 11" id="KW-0808">Transferase</keyword>
<feature type="domain" description="Thiamine pyrophosphate enzyme N-terminal TPP-binding" evidence="14">
    <location>
        <begin position="6"/>
        <end position="121"/>
    </location>
</feature>
<dbReference type="RefSeq" id="WP_193447937.1">
    <property type="nucleotide sequence ID" value="NZ_SHOE01000014.1"/>
</dbReference>